<feature type="transmembrane region" description="Helical" evidence="1">
    <location>
        <begin position="216"/>
        <end position="237"/>
    </location>
</feature>
<dbReference type="EMBL" id="MLIS01000001">
    <property type="protein sequence ID" value="OHU78201.1"/>
    <property type="molecule type" value="Genomic_DNA"/>
</dbReference>
<keyword evidence="1" id="KW-1133">Transmembrane helix</keyword>
<evidence type="ECO:0000259" key="2">
    <source>
        <dbReference type="Pfam" id="PF00462"/>
    </source>
</evidence>
<accession>A0A1S1M3K2</accession>
<dbReference type="Pfam" id="PF00462">
    <property type="entry name" value="Glutaredoxin"/>
    <property type="match status" value="1"/>
</dbReference>
<dbReference type="Gene3D" id="3.40.30.10">
    <property type="entry name" value="Glutaredoxin"/>
    <property type="match status" value="1"/>
</dbReference>
<dbReference type="InterPro" id="IPR002109">
    <property type="entry name" value="Glutaredoxin"/>
</dbReference>
<reference evidence="3 4" key="1">
    <citation type="submission" date="2016-10" db="EMBL/GenBank/DDBJ databases">
        <title>Evaluation of Human, Veterinary and Environmental Mycobacterium chelonae Isolates by Core Genome Phylogenomic Analysis, Targeted Gene Comparison, and Anti-microbial Susceptibility Patterns: A Tale of Mistaken Identities.</title>
        <authorList>
            <person name="Fogelson S.B."/>
            <person name="Camus A.C."/>
            <person name="Lorenz W."/>
            <person name="Vasireddy R."/>
            <person name="Vasireddy S."/>
            <person name="Smith T."/>
            <person name="Brown-Elliott B.A."/>
            <person name="Wallace R.J.Jr."/>
            <person name="Hasan N.A."/>
            <person name="Reischl U."/>
            <person name="Sanchez S."/>
        </authorList>
    </citation>
    <scope>NUCLEOTIDE SEQUENCE [LARGE SCALE GENOMIC DNA]</scope>
    <source>
        <strain evidence="3 4">15518</strain>
    </source>
</reference>
<evidence type="ECO:0000313" key="4">
    <source>
        <dbReference type="Proteomes" id="UP000179441"/>
    </source>
</evidence>
<evidence type="ECO:0000256" key="1">
    <source>
        <dbReference type="SAM" id="Phobius"/>
    </source>
</evidence>
<dbReference type="CDD" id="cd02976">
    <property type="entry name" value="NrdH"/>
    <property type="match status" value="1"/>
</dbReference>
<organism evidence="3 4">
    <name type="scientific">Mycobacteroides chelonae</name>
    <name type="common">Mycobacterium chelonae</name>
    <dbReference type="NCBI Taxonomy" id="1774"/>
    <lineage>
        <taxon>Bacteria</taxon>
        <taxon>Bacillati</taxon>
        <taxon>Actinomycetota</taxon>
        <taxon>Actinomycetes</taxon>
        <taxon>Mycobacteriales</taxon>
        <taxon>Mycobacteriaceae</taxon>
        <taxon>Mycobacteroides</taxon>
    </lineage>
</organism>
<keyword evidence="1" id="KW-0812">Transmembrane</keyword>
<feature type="transmembrane region" description="Helical" evidence="1">
    <location>
        <begin position="158"/>
        <end position="178"/>
    </location>
</feature>
<evidence type="ECO:0000313" key="3">
    <source>
        <dbReference type="EMBL" id="OHU78201.1"/>
    </source>
</evidence>
<gene>
    <name evidence="3" type="ORF">BKG84_07160</name>
</gene>
<name>A0A1S1M3K2_MYCCH</name>
<dbReference type="AlphaFoldDB" id="A0A1S1M3K2"/>
<feature type="domain" description="Glutaredoxin" evidence="2">
    <location>
        <begin position="1"/>
        <end position="55"/>
    </location>
</feature>
<protein>
    <recommendedName>
        <fullName evidence="2">Glutaredoxin domain-containing protein</fullName>
    </recommendedName>
</protein>
<feature type="transmembrane region" description="Helical" evidence="1">
    <location>
        <begin position="190"/>
        <end position="210"/>
    </location>
</feature>
<feature type="transmembrane region" description="Helical" evidence="1">
    <location>
        <begin position="119"/>
        <end position="138"/>
    </location>
</feature>
<keyword evidence="4" id="KW-1185">Reference proteome</keyword>
<dbReference type="SUPFAM" id="SSF52833">
    <property type="entry name" value="Thioredoxin-like"/>
    <property type="match status" value="1"/>
</dbReference>
<proteinExistence type="predicted"/>
<dbReference type="Proteomes" id="UP000179441">
    <property type="component" value="Unassembled WGS sequence"/>
</dbReference>
<dbReference type="InterPro" id="IPR036249">
    <property type="entry name" value="Thioredoxin-like_sf"/>
</dbReference>
<keyword evidence="1" id="KW-0472">Membrane</keyword>
<dbReference type="PROSITE" id="PS51354">
    <property type="entry name" value="GLUTAREDOXIN_2"/>
    <property type="match status" value="1"/>
</dbReference>
<comment type="caution">
    <text evidence="3">The sequence shown here is derived from an EMBL/GenBank/DDBJ whole genome shotgun (WGS) entry which is preliminary data.</text>
</comment>
<sequence length="260" mass="28379">MYTSRSCPHCVRLKHKLRRTGLVWHEIDIENDSAAADYVRGVNNGNQTVPTVVFSDGTIATNPSLEQVLAIAAQARCHSSSVNDVGGQQMYPSDLCVTNSTFVDDLATMLLPWVMRLTAAGHLVVWTLVLALSATGTVHKVPHWLFRMTVWGSHSADAVQVMLACVYLAWAVFLWIAARNPAGNRLFIDFSIAANLAHFGGMGVMAVYMHGEHHHMYGDVLAGLLAVAPLAAVWLPVRRHLPPGLSAQPALTIQPNERKT</sequence>